<reference evidence="4" key="1">
    <citation type="submission" date="2021-01" db="EMBL/GenBank/DDBJ databases">
        <authorList>
            <person name="Corre E."/>
            <person name="Pelletier E."/>
            <person name="Niang G."/>
            <person name="Scheremetjew M."/>
            <person name="Finn R."/>
            <person name="Kale V."/>
            <person name="Holt S."/>
            <person name="Cochrane G."/>
            <person name="Meng A."/>
            <person name="Brown T."/>
            <person name="Cohen L."/>
        </authorList>
    </citation>
    <scope>NUCLEOTIDE SEQUENCE</scope>
    <source>
        <strain evidence="4">SAG 11-49</strain>
    </source>
</reference>
<dbReference type="GO" id="GO:0005634">
    <property type="term" value="C:nucleus"/>
    <property type="evidence" value="ECO:0007669"/>
    <property type="project" value="TreeGrafter"/>
</dbReference>
<keyword evidence="2" id="KW-0813">Transport</keyword>
<gene>
    <name evidence="4" type="ORF">CLEI1391_LOCUS17017</name>
</gene>
<protein>
    <recommendedName>
        <fullName evidence="5">Ran guanine nucleotide release factor</fullName>
    </recommendedName>
</protein>
<evidence type="ECO:0008006" key="5">
    <source>
        <dbReference type="Google" id="ProtNLM"/>
    </source>
</evidence>
<accession>A0A7S0WYY5</accession>
<name>A0A7S0WYY5_9CHLO</name>
<dbReference type="Pfam" id="PF04603">
    <property type="entry name" value="Mog1"/>
    <property type="match status" value="1"/>
</dbReference>
<dbReference type="InterPro" id="IPR007681">
    <property type="entry name" value="Mog1"/>
</dbReference>
<organism evidence="4">
    <name type="scientific">Chlamydomonas leiostraca</name>
    <dbReference type="NCBI Taxonomy" id="1034604"/>
    <lineage>
        <taxon>Eukaryota</taxon>
        <taxon>Viridiplantae</taxon>
        <taxon>Chlorophyta</taxon>
        <taxon>core chlorophytes</taxon>
        <taxon>Chlorophyceae</taxon>
        <taxon>CS clade</taxon>
        <taxon>Chlamydomonadales</taxon>
        <taxon>Chlamydomonadaceae</taxon>
        <taxon>Chlamydomonas</taxon>
    </lineage>
</organism>
<sequence length="193" mass="20741">MEALVKRELYGGAIELHIPARFVDISDFRPVPDHQEVWADAREDQSLVVEVVERLEAGNAECGRVAWQDAAEAAESSHSELQGVQQLGPGDVPHLLPSGVCAYACVAHGVQTVSKGRQGADAANRVEVRMAVLRLPRAHSELLLTLNSPLSISPASQSAQHAGAGERRAYQASGPLLQAMLQTLQVHDWGLFG</sequence>
<evidence type="ECO:0000313" key="4">
    <source>
        <dbReference type="EMBL" id="CAD8692834.1"/>
    </source>
</evidence>
<dbReference type="EMBL" id="HBFB01030446">
    <property type="protein sequence ID" value="CAD8692834.1"/>
    <property type="molecule type" value="Transcribed_RNA"/>
</dbReference>
<dbReference type="SUPFAM" id="SSF55724">
    <property type="entry name" value="Mog1p/PsbP-like"/>
    <property type="match status" value="1"/>
</dbReference>
<comment type="similarity">
    <text evidence="1">Belongs to the MOG1 family.</text>
</comment>
<dbReference type="AlphaFoldDB" id="A0A7S0WYY5"/>
<keyword evidence="3" id="KW-0653">Protein transport</keyword>
<dbReference type="GO" id="GO:0005085">
    <property type="term" value="F:guanyl-nucleotide exchange factor activity"/>
    <property type="evidence" value="ECO:0007669"/>
    <property type="project" value="TreeGrafter"/>
</dbReference>
<dbReference type="GO" id="GO:0031267">
    <property type="term" value="F:small GTPase binding"/>
    <property type="evidence" value="ECO:0007669"/>
    <property type="project" value="TreeGrafter"/>
</dbReference>
<evidence type="ECO:0000256" key="2">
    <source>
        <dbReference type="ARBA" id="ARBA00022448"/>
    </source>
</evidence>
<dbReference type="InterPro" id="IPR016123">
    <property type="entry name" value="Mog1/PsbP_a/b/a-sand"/>
</dbReference>
<dbReference type="PANTHER" id="PTHR15837">
    <property type="entry name" value="RAN GUANINE NUCLEOTIDE RELEASE FACTOR"/>
    <property type="match status" value="1"/>
</dbReference>
<dbReference type="Gene3D" id="3.40.1000.10">
    <property type="entry name" value="Mog1/PsbP, alpha/beta/alpha sandwich"/>
    <property type="match status" value="1"/>
</dbReference>
<proteinExistence type="inferred from homology"/>
<dbReference type="GO" id="GO:0006606">
    <property type="term" value="P:protein import into nucleus"/>
    <property type="evidence" value="ECO:0007669"/>
    <property type="project" value="TreeGrafter"/>
</dbReference>
<evidence type="ECO:0000256" key="3">
    <source>
        <dbReference type="ARBA" id="ARBA00022927"/>
    </source>
</evidence>
<dbReference type="PANTHER" id="PTHR15837:SF0">
    <property type="entry name" value="RAN GUANINE NUCLEOTIDE RELEASE FACTOR"/>
    <property type="match status" value="1"/>
</dbReference>
<evidence type="ECO:0000256" key="1">
    <source>
        <dbReference type="ARBA" id="ARBA00010307"/>
    </source>
</evidence>